<organism evidence="1 2">
    <name type="scientific">Arthrobacter phage Bolt007</name>
    <dbReference type="NCBI Taxonomy" id="3017297"/>
    <lineage>
        <taxon>Viruses</taxon>
        <taxon>Duplodnaviria</taxon>
        <taxon>Heunggongvirae</taxon>
        <taxon>Uroviricota</taxon>
        <taxon>Caudoviricetes</taxon>
        <taxon>Berryhillviridae</taxon>
        <taxon>Lilmacvirus</taxon>
        <taxon>Lilmacvirus bolt007</taxon>
    </lineage>
</organism>
<accession>A0AA49E4D1</accession>
<gene>
    <name evidence="1" type="primary">29</name>
    <name evidence="1" type="ORF">SEA_BOLT007_29</name>
</gene>
<dbReference type="EMBL" id="OP985600">
    <property type="protein sequence ID" value="WBF78997.1"/>
    <property type="molecule type" value="Genomic_DNA"/>
</dbReference>
<protein>
    <submittedName>
        <fullName evidence="1">Membrane protein</fullName>
    </submittedName>
</protein>
<evidence type="ECO:0000313" key="2">
    <source>
        <dbReference type="Proteomes" id="UP001212175"/>
    </source>
</evidence>
<dbReference type="Proteomes" id="UP001212175">
    <property type="component" value="Segment"/>
</dbReference>
<name>A0AA49E4D1_9CAUD</name>
<reference evidence="1 2" key="1">
    <citation type="submission" date="2022-12" db="EMBL/GenBank/DDBJ databases">
        <authorList>
            <person name="Batteikh M."/>
            <person name="Krug K."/>
            <person name="Kamarzar M."/>
            <person name="Huq N."/>
            <person name="Esparza P.D."/>
            <person name="Ma Y."/>
            <person name="Wang J.Y."/>
            <person name="Fleming H.S."/>
            <person name="Wright N.E."/>
            <person name="Melkote A."/>
            <person name="Senthilvelan J."/>
            <person name="Rajiv S."/>
            <person name="Paek B.H."/>
            <person name="Gonzalez C."/>
            <person name="Abuwarda M."/>
            <person name="Niazmandi K."/>
            <person name="Whang A."/>
            <person name="Magaling J.T.M."/>
            <person name="Seeman S."/>
            <person name="Chai A.E."/>
            <person name="Zorawik M."/>
            <person name="Kasemsunt F."/>
            <person name="Garza D.R."/>
            <person name="Ngo R.T."/>
            <person name="Reddi K."/>
            <person name="Freise A.C."/>
            <person name="Garcia-Vedrenne A.E."/>
            <person name="Garlena R.A."/>
            <person name="Russell D.A."/>
            <person name="Jacobs-Sera D."/>
            <person name="Hatfull G.F."/>
        </authorList>
    </citation>
    <scope>NUCLEOTIDE SEQUENCE [LARGE SCALE GENOMIC DNA]</scope>
</reference>
<sequence length="40" mass="4007">MRTVAVLTGAAILVVAVLAAYAYAVVELAVAGLETLSKGM</sequence>
<evidence type="ECO:0000313" key="1">
    <source>
        <dbReference type="EMBL" id="WBF78997.1"/>
    </source>
</evidence>
<keyword evidence="2" id="KW-1185">Reference proteome</keyword>
<proteinExistence type="predicted"/>